<evidence type="ECO:0000259" key="1">
    <source>
        <dbReference type="Pfam" id="PF05699"/>
    </source>
</evidence>
<accession>A0A9J6EWN5</accession>
<sequence>MTDFGARFENEIARCCKSDESIINETLALNMKQRCQDFLYALLREVENRLPGNQQLFQGLSALHPSKVLSQMARFPFEHLPFRHLLEGEQDVLEEQYRKILMHVWADESVFDSKVPDDCTLFWTGVLKYENVVGDKPYKELAMYALACLFCPVSNAAVERVFSQVTCIKTKYRNKMSIEMLDAIVRIRTTLSLKSGCCVQFLVTDDMLQRFTSEMYNSVE</sequence>
<dbReference type="SUPFAM" id="SSF53098">
    <property type="entry name" value="Ribonuclease H-like"/>
    <property type="match status" value="1"/>
</dbReference>
<name>A0A9J6EWN5_RHIMP</name>
<keyword evidence="3" id="KW-1185">Reference proteome</keyword>
<dbReference type="Pfam" id="PF05699">
    <property type="entry name" value="Dimer_Tnp_hAT"/>
    <property type="match status" value="1"/>
</dbReference>
<dbReference type="Proteomes" id="UP000821866">
    <property type="component" value="Chromosome 1"/>
</dbReference>
<feature type="domain" description="HAT C-terminal dimerisation" evidence="1">
    <location>
        <begin position="127"/>
        <end position="188"/>
    </location>
</feature>
<comment type="caution">
    <text evidence="2">The sequence shown here is derived from an EMBL/GenBank/DDBJ whole genome shotgun (WGS) entry which is preliminary data.</text>
</comment>
<reference evidence="2" key="1">
    <citation type="journal article" date="2020" name="Cell">
        <title>Large-Scale Comparative Analyses of Tick Genomes Elucidate Their Genetic Diversity and Vector Capacities.</title>
        <authorList>
            <consortium name="Tick Genome and Microbiome Consortium (TIGMIC)"/>
            <person name="Jia N."/>
            <person name="Wang J."/>
            <person name="Shi W."/>
            <person name="Du L."/>
            <person name="Sun Y."/>
            <person name="Zhan W."/>
            <person name="Jiang J.F."/>
            <person name="Wang Q."/>
            <person name="Zhang B."/>
            <person name="Ji P."/>
            <person name="Bell-Sakyi L."/>
            <person name="Cui X.M."/>
            <person name="Yuan T.T."/>
            <person name="Jiang B.G."/>
            <person name="Yang W.F."/>
            <person name="Lam T.T."/>
            <person name="Chang Q.C."/>
            <person name="Ding S.J."/>
            <person name="Wang X.J."/>
            <person name="Zhu J.G."/>
            <person name="Ruan X.D."/>
            <person name="Zhao L."/>
            <person name="Wei J.T."/>
            <person name="Ye R.Z."/>
            <person name="Que T.C."/>
            <person name="Du C.H."/>
            <person name="Zhou Y.H."/>
            <person name="Cheng J.X."/>
            <person name="Dai P.F."/>
            <person name="Guo W.B."/>
            <person name="Han X.H."/>
            <person name="Huang E.J."/>
            <person name="Li L.F."/>
            <person name="Wei W."/>
            <person name="Gao Y.C."/>
            <person name="Liu J.Z."/>
            <person name="Shao H.Z."/>
            <person name="Wang X."/>
            <person name="Wang C.C."/>
            <person name="Yang T.C."/>
            <person name="Huo Q.B."/>
            <person name="Li W."/>
            <person name="Chen H.Y."/>
            <person name="Chen S.E."/>
            <person name="Zhou L.G."/>
            <person name="Ni X.B."/>
            <person name="Tian J.H."/>
            <person name="Sheng Y."/>
            <person name="Liu T."/>
            <person name="Pan Y.S."/>
            <person name="Xia L.Y."/>
            <person name="Li J."/>
            <person name="Zhao F."/>
            <person name="Cao W.C."/>
        </authorList>
    </citation>
    <scope>NUCLEOTIDE SEQUENCE</scope>
    <source>
        <strain evidence="2">Rmic-2018</strain>
    </source>
</reference>
<evidence type="ECO:0000313" key="3">
    <source>
        <dbReference type="Proteomes" id="UP000821866"/>
    </source>
</evidence>
<dbReference type="VEuPathDB" id="VectorBase:LOC119172836"/>
<dbReference type="EMBL" id="JABSTU010000001">
    <property type="protein sequence ID" value="KAH8038620.1"/>
    <property type="molecule type" value="Genomic_DNA"/>
</dbReference>
<dbReference type="GO" id="GO:0046983">
    <property type="term" value="F:protein dimerization activity"/>
    <property type="evidence" value="ECO:0007669"/>
    <property type="project" value="InterPro"/>
</dbReference>
<evidence type="ECO:0000313" key="2">
    <source>
        <dbReference type="EMBL" id="KAH8038620.1"/>
    </source>
</evidence>
<dbReference type="InterPro" id="IPR008906">
    <property type="entry name" value="HATC_C_dom"/>
</dbReference>
<dbReference type="AlphaFoldDB" id="A0A9J6EWN5"/>
<organism evidence="2 3">
    <name type="scientific">Rhipicephalus microplus</name>
    <name type="common">Cattle tick</name>
    <name type="synonym">Boophilus microplus</name>
    <dbReference type="NCBI Taxonomy" id="6941"/>
    <lineage>
        <taxon>Eukaryota</taxon>
        <taxon>Metazoa</taxon>
        <taxon>Ecdysozoa</taxon>
        <taxon>Arthropoda</taxon>
        <taxon>Chelicerata</taxon>
        <taxon>Arachnida</taxon>
        <taxon>Acari</taxon>
        <taxon>Parasitiformes</taxon>
        <taxon>Ixodida</taxon>
        <taxon>Ixodoidea</taxon>
        <taxon>Ixodidae</taxon>
        <taxon>Rhipicephalinae</taxon>
        <taxon>Rhipicephalus</taxon>
        <taxon>Boophilus</taxon>
    </lineage>
</organism>
<protein>
    <recommendedName>
        <fullName evidence="1">HAT C-terminal dimerisation domain-containing protein</fullName>
    </recommendedName>
</protein>
<gene>
    <name evidence="2" type="ORF">HPB51_002744</name>
</gene>
<reference evidence="2" key="2">
    <citation type="submission" date="2021-09" db="EMBL/GenBank/DDBJ databases">
        <authorList>
            <person name="Jia N."/>
            <person name="Wang J."/>
            <person name="Shi W."/>
            <person name="Du L."/>
            <person name="Sun Y."/>
            <person name="Zhan W."/>
            <person name="Jiang J."/>
            <person name="Wang Q."/>
            <person name="Zhang B."/>
            <person name="Ji P."/>
            <person name="Sakyi L.B."/>
            <person name="Cui X."/>
            <person name="Yuan T."/>
            <person name="Jiang B."/>
            <person name="Yang W."/>
            <person name="Lam T.T.-Y."/>
            <person name="Chang Q."/>
            <person name="Ding S."/>
            <person name="Wang X."/>
            <person name="Zhu J."/>
            <person name="Ruan X."/>
            <person name="Zhao L."/>
            <person name="Wei J."/>
            <person name="Que T."/>
            <person name="Du C."/>
            <person name="Cheng J."/>
            <person name="Dai P."/>
            <person name="Han X."/>
            <person name="Huang E."/>
            <person name="Gao Y."/>
            <person name="Liu J."/>
            <person name="Shao H."/>
            <person name="Ye R."/>
            <person name="Li L."/>
            <person name="Wei W."/>
            <person name="Wang X."/>
            <person name="Wang C."/>
            <person name="Huo Q."/>
            <person name="Li W."/>
            <person name="Guo W."/>
            <person name="Chen H."/>
            <person name="Chen S."/>
            <person name="Zhou L."/>
            <person name="Zhou L."/>
            <person name="Ni X."/>
            <person name="Tian J."/>
            <person name="Zhou Y."/>
            <person name="Sheng Y."/>
            <person name="Liu T."/>
            <person name="Pan Y."/>
            <person name="Xia L."/>
            <person name="Li J."/>
            <person name="Zhao F."/>
            <person name="Cao W."/>
        </authorList>
    </citation>
    <scope>NUCLEOTIDE SEQUENCE</scope>
    <source>
        <strain evidence="2">Rmic-2018</strain>
        <tissue evidence="2">Larvae</tissue>
    </source>
</reference>
<proteinExistence type="predicted"/>
<dbReference type="InterPro" id="IPR012337">
    <property type="entry name" value="RNaseH-like_sf"/>
</dbReference>